<protein>
    <submittedName>
        <fullName evidence="1">Uncharacterized protein</fullName>
    </submittedName>
</protein>
<proteinExistence type="predicted"/>
<dbReference type="EMBL" id="AECT01000056">
    <property type="protein sequence ID" value="EFU21560.1"/>
    <property type="molecule type" value="Genomic_DNA"/>
</dbReference>
<dbReference type="AlphaFoldDB" id="E6J3M9"/>
<comment type="caution">
    <text evidence="1">The sequence shown here is derived from an EMBL/GenBank/DDBJ whole genome shotgun (WGS) entry which is preliminary data.</text>
</comment>
<evidence type="ECO:0000313" key="1">
    <source>
        <dbReference type="EMBL" id="EFU21560.1"/>
    </source>
</evidence>
<evidence type="ECO:0000313" key="2">
    <source>
        <dbReference type="Proteomes" id="UP000002973"/>
    </source>
</evidence>
<name>E6J3M9_STRAP</name>
<dbReference type="Proteomes" id="UP000002973">
    <property type="component" value="Unassembled WGS sequence"/>
</dbReference>
<organism evidence="1 2">
    <name type="scientific">Streptococcus anginosus F0211</name>
    <dbReference type="NCBI Taxonomy" id="706437"/>
    <lineage>
        <taxon>Bacteria</taxon>
        <taxon>Bacillati</taxon>
        <taxon>Bacillota</taxon>
        <taxon>Bacilli</taxon>
        <taxon>Lactobacillales</taxon>
        <taxon>Streptococcaceae</taxon>
        <taxon>Streptococcus</taxon>
        <taxon>Streptococcus anginosus group</taxon>
    </lineage>
</organism>
<accession>E6J3M9</accession>
<reference evidence="1 2" key="1">
    <citation type="submission" date="2010-11" db="EMBL/GenBank/DDBJ databases">
        <authorList>
            <person name="Weinstock G."/>
            <person name="Sodergren E."/>
            <person name="Clifton S."/>
            <person name="Fulton L."/>
            <person name="Fulton B."/>
            <person name="Courtney L."/>
            <person name="Fronick C."/>
            <person name="Harrison M."/>
            <person name="Strong C."/>
            <person name="Farmer C."/>
            <person name="Delahaunty K."/>
            <person name="Markovic C."/>
            <person name="Hall O."/>
            <person name="Minx P."/>
            <person name="Tomlinson C."/>
            <person name="Mitreva M."/>
            <person name="Hou S."/>
            <person name="Chen J."/>
            <person name="Wollam A."/>
            <person name="Pepin K.H."/>
            <person name="Johnson M."/>
            <person name="Bhonagiri V."/>
            <person name="Zhang X."/>
            <person name="Suruliraj S."/>
            <person name="Warren W."/>
            <person name="Chinwalla A."/>
            <person name="Mardis E.R."/>
            <person name="Wilson R.K."/>
        </authorList>
    </citation>
    <scope>NUCLEOTIDE SEQUENCE [LARGE SCALE GENOMIC DNA]</scope>
    <source>
        <strain evidence="1 2">F0211</strain>
    </source>
</reference>
<gene>
    <name evidence="1" type="ORF">HMPREF0813_01882</name>
</gene>
<sequence>MHLAKQANIKKKLGRKFPASKYKVYSYNKPTTQLLIAQSIALRWRIELVKQISKLFAFQVRKNTFDKKFVFFIHHLNSLPDC</sequence>